<reference evidence="2 3" key="1">
    <citation type="submission" date="2017-04" db="EMBL/GenBank/DDBJ databases">
        <authorList>
            <person name="Afonso C.L."/>
            <person name="Miller P.J."/>
            <person name="Scott M.A."/>
            <person name="Spackman E."/>
            <person name="Goraichik I."/>
            <person name="Dimitrov K.M."/>
            <person name="Suarez D.L."/>
            <person name="Swayne D.E."/>
        </authorList>
    </citation>
    <scope>NUCLEOTIDE SEQUENCE [LARGE SCALE GENOMIC DNA]</scope>
    <source>
        <strain evidence="2 3">DSM 21164</strain>
    </source>
</reference>
<protein>
    <submittedName>
        <fullName evidence="2">Uncharacterized protein</fullName>
    </submittedName>
</protein>
<sequence>MKKYLFYGSILISVFLLINILSILISDFSRLTTYGFGYLTGKIIMLLIFLTLSFIVRKHKTVA</sequence>
<evidence type="ECO:0000313" key="2">
    <source>
        <dbReference type="EMBL" id="SMC53921.1"/>
    </source>
</evidence>
<keyword evidence="3" id="KW-1185">Reference proteome</keyword>
<keyword evidence="1" id="KW-1133">Transmembrane helix</keyword>
<evidence type="ECO:0000256" key="1">
    <source>
        <dbReference type="SAM" id="Phobius"/>
    </source>
</evidence>
<keyword evidence="1" id="KW-0812">Transmembrane</keyword>
<dbReference type="EMBL" id="FWXO01000002">
    <property type="protein sequence ID" value="SMC53921.1"/>
    <property type="molecule type" value="Genomic_DNA"/>
</dbReference>
<dbReference type="STRING" id="504486.SAMN05660703_1683"/>
<accession>A0A1W2A0J9</accession>
<feature type="transmembrane region" description="Helical" evidence="1">
    <location>
        <begin position="37"/>
        <end position="56"/>
    </location>
</feature>
<dbReference type="Proteomes" id="UP000192360">
    <property type="component" value="Unassembled WGS sequence"/>
</dbReference>
<gene>
    <name evidence="2" type="ORF">SAMN05660703_1683</name>
</gene>
<dbReference type="AlphaFoldDB" id="A0A1W2A0J9"/>
<name>A0A1W2A0J9_9FLAO</name>
<feature type="transmembrane region" description="Helical" evidence="1">
    <location>
        <begin position="5"/>
        <end position="25"/>
    </location>
</feature>
<organism evidence="2 3">
    <name type="scientific">Cellulophaga tyrosinoxydans</name>
    <dbReference type="NCBI Taxonomy" id="504486"/>
    <lineage>
        <taxon>Bacteria</taxon>
        <taxon>Pseudomonadati</taxon>
        <taxon>Bacteroidota</taxon>
        <taxon>Flavobacteriia</taxon>
        <taxon>Flavobacteriales</taxon>
        <taxon>Flavobacteriaceae</taxon>
        <taxon>Cellulophaga</taxon>
    </lineage>
</organism>
<evidence type="ECO:0000313" key="3">
    <source>
        <dbReference type="Proteomes" id="UP000192360"/>
    </source>
</evidence>
<keyword evidence="1" id="KW-0472">Membrane</keyword>
<proteinExistence type="predicted"/>